<gene>
    <name evidence="2" type="ORF">S06H3_17698</name>
</gene>
<sequence length="273" mass="30905">WKKLFIAVAVLLVVSLILDGILWNRLNDLTAQLNAIKPGMDSLKVEREQMLSDYASLRDEINLRVGFKQDGPRLIMPDDPEIVAKVQEITEGYSEEELWKDYARLYQWAMKNIKYSLDSPTPILPESVNGTLEWGRDFWRTPAETIEHGTGDCEDISVMLASMLLNYNQRRFPVCSPLTTQGSAPFQHLQPERIIFLLKGLVEPGIFQGDGAQVSNCADKVRLILGELVWLGSVNSHYSYGLPSQRHRDREDRCDSLFPGLVSILDALIRGCV</sequence>
<evidence type="ECO:0000313" key="2">
    <source>
        <dbReference type="EMBL" id="GAI09311.1"/>
    </source>
</evidence>
<name>X1LU19_9ZZZZ</name>
<feature type="non-terminal residue" evidence="2">
    <location>
        <position position="1"/>
    </location>
</feature>
<accession>X1LU19</accession>
<proteinExistence type="predicted"/>
<comment type="caution">
    <text evidence="2">The sequence shown here is derived from an EMBL/GenBank/DDBJ whole genome shotgun (WGS) entry which is preliminary data.</text>
</comment>
<dbReference type="EMBL" id="BARV01008873">
    <property type="protein sequence ID" value="GAI09311.1"/>
    <property type="molecule type" value="Genomic_DNA"/>
</dbReference>
<evidence type="ECO:0000259" key="1">
    <source>
        <dbReference type="Pfam" id="PF04473"/>
    </source>
</evidence>
<reference evidence="2" key="1">
    <citation type="journal article" date="2014" name="Front. Microbiol.">
        <title>High frequency of phylogenetically diverse reductive dehalogenase-homologous genes in deep subseafloor sedimentary metagenomes.</title>
        <authorList>
            <person name="Kawai M."/>
            <person name="Futagami T."/>
            <person name="Toyoda A."/>
            <person name="Takaki Y."/>
            <person name="Nishi S."/>
            <person name="Hori S."/>
            <person name="Arai W."/>
            <person name="Tsubouchi T."/>
            <person name="Morono Y."/>
            <person name="Uchiyama I."/>
            <person name="Ito T."/>
            <person name="Fujiyama A."/>
            <person name="Inagaki F."/>
            <person name="Takami H."/>
        </authorList>
    </citation>
    <scope>NUCLEOTIDE SEQUENCE</scope>
    <source>
        <strain evidence="2">Expedition CK06-06</strain>
    </source>
</reference>
<dbReference type="InterPro" id="IPR007562">
    <property type="entry name" value="Transglutaminase-like_domain"/>
</dbReference>
<dbReference type="AlphaFoldDB" id="X1LU19"/>
<protein>
    <recommendedName>
        <fullName evidence="1">Transglutaminase-like domain-containing protein</fullName>
    </recommendedName>
</protein>
<dbReference type="Pfam" id="PF04473">
    <property type="entry name" value="DUF553"/>
    <property type="match status" value="1"/>
</dbReference>
<feature type="domain" description="Transglutaminase-like" evidence="1">
    <location>
        <begin position="86"/>
        <end position="174"/>
    </location>
</feature>
<organism evidence="2">
    <name type="scientific">marine sediment metagenome</name>
    <dbReference type="NCBI Taxonomy" id="412755"/>
    <lineage>
        <taxon>unclassified sequences</taxon>
        <taxon>metagenomes</taxon>
        <taxon>ecological metagenomes</taxon>
    </lineage>
</organism>
<dbReference type="Gene3D" id="3.10.620.30">
    <property type="match status" value="1"/>
</dbReference>